<dbReference type="Proteomes" id="UP000184292">
    <property type="component" value="Unassembled WGS sequence"/>
</dbReference>
<dbReference type="STRING" id="1447782.SAMN05444417_3212"/>
<proteinExistence type="predicted"/>
<feature type="domain" description="N-acetyltransferase" evidence="3">
    <location>
        <begin position="8"/>
        <end position="153"/>
    </location>
</feature>
<gene>
    <name evidence="4" type="ORF">SAMN05444417_3212</name>
</gene>
<evidence type="ECO:0000256" key="2">
    <source>
        <dbReference type="ARBA" id="ARBA00023315"/>
    </source>
</evidence>
<dbReference type="Gene3D" id="3.40.630.30">
    <property type="match status" value="1"/>
</dbReference>
<dbReference type="OrthoDB" id="9805924at2"/>
<accession>A0A1M6HG49</accession>
<protein>
    <submittedName>
        <fullName evidence="4">Acetyltransferase (GNAT) family protein</fullName>
    </submittedName>
</protein>
<dbReference type="RefSeq" id="WP_073333475.1">
    <property type="nucleotide sequence ID" value="NZ_FQYO01000006.1"/>
</dbReference>
<dbReference type="GO" id="GO:0016747">
    <property type="term" value="F:acyltransferase activity, transferring groups other than amino-acyl groups"/>
    <property type="evidence" value="ECO:0007669"/>
    <property type="project" value="InterPro"/>
</dbReference>
<evidence type="ECO:0000313" key="4">
    <source>
        <dbReference type="EMBL" id="SHJ21125.1"/>
    </source>
</evidence>
<dbReference type="InterPro" id="IPR016181">
    <property type="entry name" value="Acyl_CoA_acyltransferase"/>
</dbReference>
<dbReference type="AlphaFoldDB" id="A0A1M6HG49"/>
<keyword evidence="2" id="KW-0012">Acyltransferase</keyword>
<evidence type="ECO:0000256" key="1">
    <source>
        <dbReference type="ARBA" id="ARBA00022679"/>
    </source>
</evidence>
<dbReference type="SUPFAM" id="SSF55729">
    <property type="entry name" value="Acyl-CoA N-acyltransferases (Nat)"/>
    <property type="match status" value="1"/>
</dbReference>
<name>A0A1M6HG49_9RHOB</name>
<organism evidence="4 5">
    <name type="scientific">Wenxinia saemankumensis</name>
    <dbReference type="NCBI Taxonomy" id="1447782"/>
    <lineage>
        <taxon>Bacteria</taxon>
        <taxon>Pseudomonadati</taxon>
        <taxon>Pseudomonadota</taxon>
        <taxon>Alphaproteobacteria</taxon>
        <taxon>Rhodobacterales</taxon>
        <taxon>Roseobacteraceae</taxon>
        <taxon>Wenxinia</taxon>
    </lineage>
</organism>
<dbReference type="EMBL" id="FQYO01000006">
    <property type="protein sequence ID" value="SHJ21125.1"/>
    <property type="molecule type" value="Genomic_DNA"/>
</dbReference>
<dbReference type="InterPro" id="IPR050832">
    <property type="entry name" value="Bact_Acetyltransf"/>
</dbReference>
<dbReference type="Pfam" id="PF00583">
    <property type="entry name" value="Acetyltransf_1"/>
    <property type="match status" value="1"/>
</dbReference>
<keyword evidence="1 4" id="KW-0808">Transferase</keyword>
<dbReference type="PANTHER" id="PTHR43877">
    <property type="entry name" value="AMINOALKYLPHOSPHONATE N-ACETYLTRANSFERASE-RELATED-RELATED"/>
    <property type="match status" value="1"/>
</dbReference>
<evidence type="ECO:0000313" key="5">
    <source>
        <dbReference type="Proteomes" id="UP000184292"/>
    </source>
</evidence>
<evidence type="ECO:0000259" key="3">
    <source>
        <dbReference type="PROSITE" id="PS51186"/>
    </source>
</evidence>
<keyword evidence="5" id="KW-1185">Reference proteome</keyword>
<reference evidence="4 5" key="1">
    <citation type="submission" date="2016-11" db="EMBL/GenBank/DDBJ databases">
        <authorList>
            <person name="Jaros S."/>
            <person name="Januszkiewicz K."/>
            <person name="Wedrychowicz H."/>
        </authorList>
    </citation>
    <scope>NUCLEOTIDE SEQUENCE [LARGE SCALE GENOMIC DNA]</scope>
    <source>
        <strain evidence="4 5">DSM 100565</strain>
    </source>
</reference>
<dbReference type="PROSITE" id="PS51186">
    <property type="entry name" value="GNAT"/>
    <property type="match status" value="1"/>
</dbReference>
<dbReference type="InterPro" id="IPR000182">
    <property type="entry name" value="GNAT_dom"/>
</dbReference>
<sequence length="153" mass="17356">MSGESDRVRIRPLERGDRSEWGALWRAYLAFYGTTRPEDHVTAYFDRLLAEDPHDFRCRLALSGGRPVGLVHFLFHAHGWRAEPVCYLQDLYADVGVRGRGVGRALIEAVYAEADRRGAPSVYWLTQAGNAPARALYDRVGRATDFVKYERPS</sequence>